<dbReference type="STRING" id="52.CMC5_015690"/>
<dbReference type="PATRIC" id="fig|52.7.peg.1675"/>
<dbReference type="KEGG" id="ccro:CMC5_015690"/>
<keyword evidence="4" id="KW-1185">Reference proteome</keyword>
<organism evidence="3 4">
    <name type="scientific">Chondromyces crocatus</name>
    <dbReference type="NCBI Taxonomy" id="52"/>
    <lineage>
        <taxon>Bacteria</taxon>
        <taxon>Pseudomonadati</taxon>
        <taxon>Myxococcota</taxon>
        <taxon>Polyangia</taxon>
        <taxon>Polyangiales</taxon>
        <taxon>Polyangiaceae</taxon>
        <taxon>Chondromyces</taxon>
    </lineage>
</organism>
<feature type="compositionally biased region" description="Low complexity" evidence="1">
    <location>
        <begin position="32"/>
        <end position="46"/>
    </location>
</feature>
<dbReference type="OrthoDB" id="5377249at2"/>
<accession>A0A0K1EA16</accession>
<evidence type="ECO:0000256" key="1">
    <source>
        <dbReference type="SAM" id="MobiDB-lite"/>
    </source>
</evidence>
<sequence length="811" mass="87144">MILRRPSLIATCTLLLAVAPGCGSDNDPDPPTTTTTTTSTTTTTTDPPDDEERTVGGSVVGLKGTRLVIQNNGGDDLSFDTDGPFTFPTPITAGDTYDVTIAAQPEGINERCWVVRGTGTAGESHVTDVLVRCSVNPGSIDLGNADRCDPLDPGYCLFPFPNDYFTVPDQDAETGRRVALRVDSMPVNAAVDISAVLGQPPGTVVTPGNVPMNPAEWNRNDGFSPGQMLLTLVPELDLQRSGIGGITHMERSLEPDAPVVVIDADTGERHLVWAELDAYATTDATRALIIRAGTNFKEGHRYIAALRGLRRANGDLIEPSPTFAVYRDGAPSDIELLESRRQHMEDLFSRLGTAGIQREGLYLAWDFTIVSRKNLTERMLHIRDDAFAKLGQAAPAFTVTTVTQNPDSNRSRRIQGTFTVPNYLNQANGVPGASFHYAQPDDGLPDQFNGNGTLQANFICNIPRSAIADGNDPLAPVTPGRAALYGHGQQGTASQVNGASATGDISNLYNYVFCATDFIGMASSDGLNIANLVTDFTRMNTLADRLQQGLLNNLFLARLLIHPMGFGSHAAFQNGAENTSVIDTSDVFYYGISQGGILGAALVAVAQDITRGVLGVPGINYSVLLDRAIGFDQLRPLMNAAYGNELDRRFIFSSMQMLWDRGEGNGYAAHLTDDPLPNTPPHKVLMHVAFGDHQVTHWSADIQARTMGARIHMPAIAPGRSEDATPYFGIQPIDGYPFQGSAMFVWDTGPFNAGTNTGTPPPPTTNQPPRVGVDPHNHPRFQAGAREQIDQFLRTNGVVINPCGNAPCFAE</sequence>
<gene>
    <name evidence="3" type="ORF">CMC5_015690</name>
</gene>
<evidence type="ECO:0000313" key="4">
    <source>
        <dbReference type="Proteomes" id="UP000067626"/>
    </source>
</evidence>
<dbReference type="InterPro" id="IPR029058">
    <property type="entry name" value="AB_hydrolase_fold"/>
</dbReference>
<dbReference type="AlphaFoldDB" id="A0A0K1EA16"/>
<dbReference type="EMBL" id="CP012159">
    <property type="protein sequence ID" value="AKT37428.1"/>
    <property type="molecule type" value="Genomic_DNA"/>
</dbReference>
<reference evidence="3 4" key="1">
    <citation type="submission" date="2015-07" db="EMBL/GenBank/DDBJ databases">
        <title>Genome analysis of myxobacterium Chondromyces crocatus Cm c5 reveals a high potential for natural compound synthesis and the genetic basis for the loss of fruiting body formation.</title>
        <authorList>
            <person name="Zaburannyi N."/>
            <person name="Bunk B."/>
            <person name="Maier J."/>
            <person name="Overmann J."/>
            <person name="Mueller R."/>
        </authorList>
    </citation>
    <scope>NUCLEOTIDE SEQUENCE [LARGE SCALE GENOMIC DNA]</scope>
    <source>
        <strain evidence="3 4">Cm c5</strain>
    </source>
</reference>
<name>A0A0K1EA16_CHOCO</name>
<evidence type="ECO:0000256" key="2">
    <source>
        <dbReference type="SAM" id="SignalP"/>
    </source>
</evidence>
<dbReference type="RefSeq" id="WP_050429799.1">
    <property type="nucleotide sequence ID" value="NZ_CP012159.1"/>
</dbReference>
<evidence type="ECO:0000313" key="3">
    <source>
        <dbReference type="EMBL" id="AKT37428.1"/>
    </source>
</evidence>
<keyword evidence="2" id="KW-0732">Signal</keyword>
<protein>
    <submittedName>
        <fullName evidence="3">Uncharacterized protein</fullName>
    </submittedName>
</protein>
<proteinExistence type="predicted"/>
<dbReference type="Gene3D" id="3.40.50.1820">
    <property type="entry name" value="alpha/beta hydrolase"/>
    <property type="match status" value="1"/>
</dbReference>
<feature type="signal peptide" evidence="2">
    <location>
        <begin position="1"/>
        <end position="23"/>
    </location>
</feature>
<feature type="chain" id="PRO_5005459134" evidence="2">
    <location>
        <begin position="24"/>
        <end position="811"/>
    </location>
</feature>
<feature type="region of interest" description="Disordered" evidence="1">
    <location>
        <begin position="21"/>
        <end position="55"/>
    </location>
</feature>
<dbReference type="Proteomes" id="UP000067626">
    <property type="component" value="Chromosome"/>
</dbReference>
<feature type="region of interest" description="Disordered" evidence="1">
    <location>
        <begin position="752"/>
        <end position="776"/>
    </location>
</feature>
<dbReference type="SUPFAM" id="SSF53474">
    <property type="entry name" value="alpha/beta-Hydrolases"/>
    <property type="match status" value="1"/>
</dbReference>